<reference evidence="2" key="1">
    <citation type="submission" date="2023-07" db="EMBL/GenBank/DDBJ databases">
        <title>Genome content predicts the carbon catabolic preferences of heterotrophic bacteria.</title>
        <authorList>
            <person name="Gralka M."/>
        </authorList>
    </citation>
    <scope>NUCLEOTIDE SEQUENCE</scope>
    <source>
        <strain evidence="2">I2M02</strain>
    </source>
</reference>
<feature type="domain" description="AB hydrolase-1" evidence="1">
    <location>
        <begin position="313"/>
        <end position="501"/>
    </location>
</feature>
<keyword evidence="2" id="KW-0378">Hydrolase</keyword>
<dbReference type="AlphaFoldDB" id="A0AAW7XVK8"/>
<dbReference type="Gene3D" id="3.40.50.1820">
    <property type="entry name" value="alpha/beta hydrolase"/>
    <property type="match status" value="1"/>
</dbReference>
<dbReference type="Proteomes" id="UP001169823">
    <property type="component" value="Unassembled WGS sequence"/>
</dbReference>
<comment type="caution">
    <text evidence="2">The sequence shown here is derived from an EMBL/GenBank/DDBJ whole genome shotgun (WGS) entry which is preliminary data.</text>
</comment>
<dbReference type="InterPro" id="IPR016032">
    <property type="entry name" value="Sig_transdc_resp-reg_C-effctor"/>
</dbReference>
<accession>A0AAW7XVK8</accession>
<evidence type="ECO:0000313" key="2">
    <source>
        <dbReference type="EMBL" id="MDO6458471.1"/>
    </source>
</evidence>
<dbReference type="InterPro" id="IPR000073">
    <property type="entry name" value="AB_hydrolase_1"/>
</dbReference>
<dbReference type="PANTHER" id="PTHR43689:SF8">
    <property type="entry name" value="ALPHA_BETA-HYDROLASES SUPERFAMILY PROTEIN"/>
    <property type="match status" value="1"/>
</dbReference>
<gene>
    <name evidence="2" type="ORF">Q4494_15390</name>
</gene>
<dbReference type="InterPro" id="IPR029058">
    <property type="entry name" value="AB_hydrolase_fold"/>
</dbReference>
<proteinExistence type="predicted"/>
<dbReference type="GO" id="GO:0006355">
    <property type="term" value="P:regulation of DNA-templated transcription"/>
    <property type="evidence" value="ECO:0007669"/>
    <property type="project" value="InterPro"/>
</dbReference>
<name>A0AAW7XVK8_9RHOB</name>
<dbReference type="PANTHER" id="PTHR43689">
    <property type="entry name" value="HYDROLASE"/>
    <property type="match status" value="1"/>
</dbReference>
<dbReference type="GO" id="GO:0016787">
    <property type="term" value="F:hydrolase activity"/>
    <property type="evidence" value="ECO:0007669"/>
    <property type="project" value="UniProtKB-KW"/>
</dbReference>
<dbReference type="SUPFAM" id="SSF53474">
    <property type="entry name" value="alpha/beta-Hydrolases"/>
    <property type="match status" value="1"/>
</dbReference>
<organism evidence="2 3">
    <name type="scientific">Celeribacter halophilus</name>
    <dbReference type="NCBI Taxonomy" id="576117"/>
    <lineage>
        <taxon>Bacteria</taxon>
        <taxon>Pseudomonadati</taxon>
        <taxon>Pseudomonadota</taxon>
        <taxon>Alphaproteobacteria</taxon>
        <taxon>Rhodobacterales</taxon>
        <taxon>Roseobacteraceae</taxon>
        <taxon>Celeribacter</taxon>
    </lineage>
</organism>
<protein>
    <submittedName>
        <fullName evidence="2">Alpha/beta hydrolase</fullName>
    </submittedName>
</protein>
<dbReference type="GO" id="GO:0003677">
    <property type="term" value="F:DNA binding"/>
    <property type="evidence" value="ECO:0007669"/>
    <property type="project" value="InterPro"/>
</dbReference>
<sequence length="521" mass="58373">MSSSSQFIQVVTSVLKKDALALPPEEALLLQPQDEALSARFFYRNFSGCRLPANLFDRQGKRQIHNVASEKECDFPSVIRMPEQSASGCAFVVEEDRLYFLYDRMERWADAPDHVALVAVRLDPERIATLAMQGGDTRFAPSEYLLLAHLLTGLDLKTAAEILGASYDTKRKQIQIILDKLGAKTQTALLRTLSLEITGAVLDEILPQQNQSRETALIKRQFGRDVIAHNISIGDGPDIPVWEFGARRGQPVLYFHSMLAPIVFHDEMVELLKAHDLRWVIVPRHFLELDGRGDIQARLHRLTHALAETVEYLFDAPLICVAESAGVPWAVHFAKQNPDLVSRLVLTATPQAVQPVKTSDSSTLFVEMSQRLRRDERIITGLTQVYNAFSRVPALAQKGLAHMYRKSPADSACLDSLFQKPHLAEWLRLIANHATFASVDELKNLQRDWLSDLKATSCEKIFFHGEEDPISPIEDIRAIAKHLPEAHFHTIENAGHLVLSQHFGSLLSQMTAMDGSPELSS</sequence>
<evidence type="ECO:0000259" key="1">
    <source>
        <dbReference type="Pfam" id="PF00561"/>
    </source>
</evidence>
<dbReference type="RefSeq" id="WP_303494973.1">
    <property type="nucleotide sequence ID" value="NZ_JAUOPJ010000013.1"/>
</dbReference>
<evidence type="ECO:0000313" key="3">
    <source>
        <dbReference type="Proteomes" id="UP001169823"/>
    </source>
</evidence>
<dbReference type="SUPFAM" id="SSF46894">
    <property type="entry name" value="C-terminal effector domain of the bipartite response regulators"/>
    <property type="match status" value="1"/>
</dbReference>
<dbReference type="EMBL" id="JAUOPJ010000013">
    <property type="protein sequence ID" value="MDO6458471.1"/>
    <property type="molecule type" value="Genomic_DNA"/>
</dbReference>
<dbReference type="Pfam" id="PF00561">
    <property type="entry name" value="Abhydrolase_1"/>
    <property type="match status" value="1"/>
</dbReference>